<organism evidence="1 2">
    <name type="scientific">Pseudomonas synxantha</name>
    <dbReference type="NCBI Taxonomy" id="47883"/>
    <lineage>
        <taxon>Bacteria</taxon>
        <taxon>Pseudomonadati</taxon>
        <taxon>Pseudomonadota</taxon>
        <taxon>Gammaproteobacteria</taxon>
        <taxon>Pseudomonadales</taxon>
        <taxon>Pseudomonadaceae</taxon>
        <taxon>Pseudomonas</taxon>
    </lineage>
</organism>
<evidence type="ECO:0000313" key="2">
    <source>
        <dbReference type="Proteomes" id="UP000268696"/>
    </source>
</evidence>
<name>A0A3G7U2Q0_9PSED</name>
<reference evidence="1 2" key="1">
    <citation type="submission" date="2018-03" db="EMBL/GenBank/DDBJ databases">
        <title>Diversity of phytobeneficial traits revealed by whole-genome analysis of worldwide-isolated phenazine-producing Pseudomonas spp.</title>
        <authorList>
            <person name="Biessy A."/>
            <person name="Novinscak A."/>
            <person name="Blom J."/>
            <person name="Leger G."/>
            <person name="Thomashow L.S."/>
            <person name="Cazorla F.M."/>
            <person name="Josic D."/>
            <person name="Filion M."/>
        </authorList>
    </citation>
    <scope>NUCLEOTIDE SEQUENCE [LARGE SCALE GENOMIC DNA]</scope>
    <source>
        <strain evidence="1 2">30B</strain>
    </source>
</reference>
<proteinExistence type="predicted"/>
<accession>A0A3G7U2Q0</accession>
<dbReference type="EMBL" id="CP027754">
    <property type="protein sequence ID" value="AZE53431.1"/>
    <property type="molecule type" value="Genomic_DNA"/>
</dbReference>
<dbReference type="RefSeq" id="WP_124376544.1">
    <property type="nucleotide sequence ID" value="NZ_CP027754.1"/>
</dbReference>
<dbReference type="Proteomes" id="UP000268696">
    <property type="component" value="Chromosome"/>
</dbReference>
<sequence length="107" mass="11883">MNDTTLIQEVPVTRNAIGMFTHPGLPQFDAGNSAPFRQWLAAQDLQLAMVSIESAPAEIFDRYFQSNEPDCSYWDPDSPAGDGWFCLAIQESGDGVLCSWVRRQGDL</sequence>
<evidence type="ECO:0000313" key="1">
    <source>
        <dbReference type="EMBL" id="AZE53431.1"/>
    </source>
</evidence>
<protein>
    <submittedName>
        <fullName evidence="1">Uncharacterized protein</fullName>
    </submittedName>
</protein>
<dbReference type="AlphaFoldDB" id="A0A3G7U2Q0"/>
<gene>
    <name evidence="1" type="ORF">C4K03_1260</name>
</gene>